<reference evidence="1 2" key="1">
    <citation type="submission" date="2018-05" db="EMBL/GenBank/DDBJ databases">
        <title>Complete genome sequence of Arcticibacterium luteifluviistationis SM1504T, a cytophagaceae bacterium isolated from Arctic surface seawater.</title>
        <authorList>
            <person name="Li Y."/>
            <person name="Qin Q.-L."/>
        </authorList>
    </citation>
    <scope>NUCLEOTIDE SEQUENCE [LARGE SCALE GENOMIC DNA]</scope>
    <source>
        <strain evidence="1 2">SM1504</strain>
    </source>
</reference>
<dbReference type="Proteomes" id="UP000249873">
    <property type="component" value="Chromosome"/>
</dbReference>
<accession>A0A2Z4G6N4</accession>
<keyword evidence="2" id="KW-1185">Reference proteome</keyword>
<name>A0A2Z4G6N4_9BACT</name>
<dbReference type="KEGG" id="als:DJ013_00845"/>
<organism evidence="1 2">
    <name type="scientific">Arcticibacterium luteifluviistationis</name>
    <dbReference type="NCBI Taxonomy" id="1784714"/>
    <lineage>
        <taxon>Bacteria</taxon>
        <taxon>Pseudomonadati</taxon>
        <taxon>Bacteroidota</taxon>
        <taxon>Cytophagia</taxon>
        <taxon>Cytophagales</taxon>
        <taxon>Leadbetterellaceae</taxon>
        <taxon>Arcticibacterium</taxon>
    </lineage>
</organism>
<dbReference type="EMBL" id="CP029480">
    <property type="protein sequence ID" value="AWV96809.1"/>
    <property type="molecule type" value="Genomic_DNA"/>
</dbReference>
<sequence>MNVLVFKTNLSSPPLIEWMAPLFNLHPCISEWSVDTEDLDNVLRIVSSKPLEKDVIQLMQSKGFVCEVLPD</sequence>
<dbReference type="RefSeq" id="WP_111369911.1">
    <property type="nucleotide sequence ID" value="NZ_CP029480.1"/>
</dbReference>
<dbReference type="OrthoDB" id="1036397at2"/>
<gene>
    <name evidence="1" type="ORF">DJ013_00845</name>
</gene>
<evidence type="ECO:0000313" key="1">
    <source>
        <dbReference type="EMBL" id="AWV96809.1"/>
    </source>
</evidence>
<dbReference type="AlphaFoldDB" id="A0A2Z4G6N4"/>
<evidence type="ECO:0000313" key="2">
    <source>
        <dbReference type="Proteomes" id="UP000249873"/>
    </source>
</evidence>
<proteinExistence type="predicted"/>
<protein>
    <submittedName>
        <fullName evidence="1">Uncharacterized protein</fullName>
    </submittedName>
</protein>